<protein>
    <submittedName>
        <fullName evidence="1">Uncharacterized protein</fullName>
    </submittedName>
</protein>
<accession>A0ACC0BTB7</accession>
<gene>
    <name evidence="1" type="ORF">M9H77_06885</name>
</gene>
<dbReference type="Proteomes" id="UP001060085">
    <property type="component" value="Linkage Group LG02"/>
</dbReference>
<evidence type="ECO:0000313" key="1">
    <source>
        <dbReference type="EMBL" id="KAI5675935.1"/>
    </source>
</evidence>
<reference evidence="2" key="1">
    <citation type="journal article" date="2023" name="Nat. Plants">
        <title>Single-cell RNA sequencing provides a high-resolution roadmap for understanding the multicellular compartmentation of specialized metabolism.</title>
        <authorList>
            <person name="Sun S."/>
            <person name="Shen X."/>
            <person name="Li Y."/>
            <person name="Li Y."/>
            <person name="Wang S."/>
            <person name="Li R."/>
            <person name="Zhang H."/>
            <person name="Shen G."/>
            <person name="Guo B."/>
            <person name="Wei J."/>
            <person name="Xu J."/>
            <person name="St-Pierre B."/>
            <person name="Chen S."/>
            <person name="Sun C."/>
        </authorList>
    </citation>
    <scope>NUCLEOTIDE SEQUENCE [LARGE SCALE GENOMIC DNA]</scope>
</reference>
<organism evidence="1 2">
    <name type="scientific">Catharanthus roseus</name>
    <name type="common">Madagascar periwinkle</name>
    <name type="synonym">Vinca rosea</name>
    <dbReference type="NCBI Taxonomy" id="4058"/>
    <lineage>
        <taxon>Eukaryota</taxon>
        <taxon>Viridiplantae</taxon>
        <taxon>Streptophyta</taxon>
        <taxon>Embryophyta</taxon>
        <taxon>Tracheophyta</taxon>
        <taxon>Spermatophyta</taxon>
        <taxon>Magnoliopsida</taxon>
        <taxon>eudicotyledons</taxon>
        <taxon>Gunneridae</taxon>
        <taxon>Pentapetalae</taxon>
        <taxon>asterids</taxon>
        <taxon>lamiids</taxon>
        <taxon>Gentianales</taxon>
        <taxon>Apocynaceae</taxon>
        <taxon>Rauvolfioideae</taxon>
        <taxon>Vinceae</taxon>
        <taxon>Catharanthinae</taxon>
        <taxon>Catharanthus</taxon>
    </lineage>
</organism>
<evidence type="ECO:0000313" key="2">
    <source>
        <dbReference type="Proteomes" id="UP001060085"/>
    </source>
</evidence>
<sequence>MISLSVFFWRCSLQDKWPFCLQIPIKNPFLPGIVLYVSSPPYEGLFRWRGRFRLRSVDPLEDGHRPRRVWPNRSTWTPHHALRWGSAA</sequence>
<comment type="caution">
    <text evidence="1">The sequence shown here is derived from an EMBL/GenBank/DDBJ whole genome shotgun (WGS) entry which is preliminary data.</text>
</comment>
<proteinExistence type="predicted"/>
<keyword evidence="2" id="KW-1185">Reference proteome</keyword>
<name>A0ACC0BTB7_CATRO</name>
<dbReference type="EMBL" id="CM044702">
    <property type="protein sequence ID" value="KAI5675935.1"/>
    <property type="molecule type" value="Genomic_DNA"/>
</dbReference>